<sequence>MSGFSAKANELLVEIYRNVQILEQNELKKQRLNISINEMHMIELIAKGKTGMTVSEIAQQLKVTKPSVTVAVNKLVQKGYCEKQRLPGDGRAVQVMLTPEGKKVEAFHRRCHRRIIAEICEDLSEEEREELLRTMTRINSYFQTKL</sequence>
<evidence type="ECO:0000256" key="1">
    <source>
        <dbReference type="ARBA" id="ARBA00023015"/>
    </source>
</evidence>
<dbReference type="CDD" id="cd00090">
    <property type="entry name" value="HTH_ARSR"/>
    <property type="match status" value="1"/>
</dbReference>
<keyword evidence="6" id="KW-1185">Reference proteome</keyword>
<gene>
    <name evidence="5" type="ORF">LKD31_07035</name>
</gene>
<dbReference type="PROSITE" id="PS50995">
    <property type="entry name" value="HTH_MARR_2"/>
    <property type="match status" value="1"/>
</dbReference>
<evidence type="ECO:0000256" key="2">
    <source>
        <dbReference type="ARBA" id="ARBA00023125"/>
    </source>
</evidence>
<dbReference type="AlphaFoldDB" id="A0AAE3AMJ3"/>
<dbReference type="SUPFAM" id="SSF46785">
    <property type="entry name" value="Winged helix' DNA-binding domain"/>
    <property type="match status" value="1"/>
</dbReference>
<dbReference type="InterPro" id="IPR000835">
    <property type="entry name" value="HTH_MarR-typ"/>
</dbReference>
<reference evidence="5" key="1">
    <citation type="submission" date="2021-10" db="EMBL/GenBank/DDBJ databases">
        <title>Anaerobic single-cell dispensing facilitates the cultivation of human gut bacteria.</title>
        <authorList>
            <person name="Afrizal A."/>
        </authorList>
    </citation>
    <scope>NUCLEOTIDE SEQUENCE</scope>
    <source>
        <strain evidence="5">CLA-AA-H250</strain>
    </source>
</reference>
<dbReference type="GO" id="GO:0003677">
    <property type="term" value="F:DNA binding"/>
    <property type="evidence" value="ECO:0007669"/>
    <property type="project" value="UniProtKB-KW"/>
</dbReference>
<organism evidence="5 6">
    <name type="scientific">Hominenteromicrobium mulieris</name>
    <dbReference type="NCBI Taxonomy" id="2885357"/>
    <lineage>
        <taxon>Bacteria</taxon>
        <taxon>Bacillati</taxon>
        <taxon>Bacillota</taxon>
        <taxon>Clostridia</taxon>
        <taxon>Eubacteriales</taxon>
        <taxon>Oscillospiraceae</taxon>
        <taxon>Hominenteromicrobium</taxon>
    </lineage>
</organism>
<dbReference type="Gene3D" id="1.10.10.10">
    <property type="entry name" value="Winged helix-like DNA-binding domain superfamily/Winged helix DNA-binding domain"/>
    <property type="match status" value="1"/>
</dbReference>
<dbReference type="Pfam" id="PF12802">
    <property type="entry name" value="MarR_2"/>
    <property type="match status" value="1"/>
</dbReference>
<dbReference type="PANTHER" id="PTHR42756">
    <property type="entry name" value="TRANSCRIPTIONAL REGULATOR, MARR"/>
    <property type="match status" value="1"/>
</dbReference>
<evidence type="ECO:0000313" key="5">
    <source>
        <dbReference type="EMBL" id="MCC2136768.1"/>
    </source>
</evidence>
<dbReference type="InterPro" id="IPR036390">
    <property type="entry name" value="WH_DNA-bd_sf"/>
</dbReference>
<protein>
    <submittedName>
        <fullName evidence="5">MarR family transcriptional regulator</fullName>
    </submittedName>
</protein>
<accession>A0AAE3AMJ3</accession>
<evidence type="ECO:0000259" key="4">
    <source>
        <dbReference type="PROSITE" id="PS50995"/>
    </source>
</evidence>
<name>A0AAE3AMJ3_9FIRM</name>
<dbReference type="GO" id="GO:0003700">
    <property type="term" value="F:DNA-binding transcription factor activity"/>
    <property type="evidence" value="ECO:0007669"/>
    <property type="project" value="InterPro"/>
</dbReference>
<dbReference type="InterPro" id="IPR036388">
    <property type="entry name" value="WH-like_DNA-bd_sf"/>
</dbReference>
<dbReference type="SMART" id="SM00347">
    <property type="entry name" value="HTH_MARR"/>
    <property type="match status" value="1"/>
</dbReference>
<proteinExistence type="predicted"/>
<evidence type="ECO:0000313" key="6">
    <source>
        <dbReference type="Proteomes" id="UP001199424"/>
    </source>
</evidence>
<keyword evidence="2" id="KW-0238">DNA-binding</keyword>
<dbReference type="PANTHER" id="PTHR42756:SF1">
    <property type="entry name" value="TRANSCRIPTIONAL REPRESSOR OF EMRAB OPERON"/>
    <property type="match status" value="1"/>
</dbReference>
<comment type="caution">
    <text evidence="5">The sequence shown here is derived from an EMBL/GenBank/DDBJ whole genome shotgun (WGS) entry which is preliminary data.</text>
</comment>
<keyword evidence="3" id="KW-0804">Transcription</keyword>
<feature type="domain" description="HTH marR-type" evidence="4">
    <location>
        <begin position="8"/>
        <end position="140"/>
    </location>
</feature>
<dbReference type="InterPro" id="IPR011991">
    <property type="entry name" value="ArsR-like_HTH"/>
</dbReference>
<dbReference type="Proteomes" id="UP001199424">
    <property type="component" value="Unassembled WGS sequence"/>
</dbReference>
<evidence type="ECO:0000256" key="3">
    <source>
        <dbReference type="ARBA" id="ARBA00023163"/>
    </source>
</evidence>
<dbReference type="RefSeq" id="WP_176821017.1">
    <property type="nucleotide sequence ID" value="NZ_JAJEQC010000006.1"/>
</dbReference>
<dbReference type="PRINTS" id="PR00598">
    <property type="entry name" value="HTHMARR"/>
</dbReference>
<keyword evidence="1" id="KW-0805">Transcription regulation</keyword>
<dbReference type="EMBL" id="JAJEQC010000006">
    <property type="protein sequence ID" value="MCC2136768.1"/>
    <property type="molecule type" value="Genomic_DNA"/>
</dbReference>